<dbReference type="GO" id="GO:0008360">
    <property type="term" value="P:regulation of cell shape"/>
    <property type="evidence" value="ECO:0007669"/>
    <property type="project" value="UniProtKB-UniRule"/>
</dbReference>
<feature type="active site" description="Nucleophile" evidence="7">
    <location>
        <position position="337"/>
    </location>
</feature>
<name>A0A6I4UVH2_9SPHN</name>
<dbReference type="GO" id="GO:0071555">
    <property type="term" value="P:cell wall organization"/>
    <property type="evidence" value="ECO:0007669"/>
    <property type="project" value="UniProtKB-UniRule"/>
</dbReference>
<keyword evidence="5 7" id="KW-0573">Peptidoglycan synthesis</keyword>
<dbReference type="Pfam" id="PF01471">
    <property type="entry name" value="PG_binding_1"/>
    <property type="match status" value="1"/>
</dbReference>
<keyword evidence="4 7" id="KW-0133">Cell shape</keyword>
<dbReference type="PANTHER" id="PTHR41533">
    <property type="entry name" value="L,D-TRANSPEPTIDASE HI_1667-RELATED"/>
    <property type="match status" value="1"/>
</dbReference>
<evidence type="ECO:0000256" key="6">
    <source>
        <dbReference type="ARBA" id="ARBA00023316"/>
    </source>
</evidence>
<comment type="similarity">
    <text evidence="2">Belongs to the YkuD family.</text>
</comment>
<dbReference type="Proteomes" id="UP000469159">
    <property type="component" value="Unassembled WGS sequence"/>
</dbReference>
<dbReference type="InterPro" id="IPR002477">
    <property type="entry name" value="Peptidoglycan-bd-like"/>
</dbReference>
<evidence type="ECO:0000256" key="3">
    <source>
        <dbReference type="ARBA" id="ARBA00022679"/>
    </source>
</evidence>
<dbReference type="AlphaFoldDB" id="A0A6I4UVH2"/>
<evidence type="ECO:0000313" key="9">
    <source>
        <dbReference type="EMBL" id="MXP42556.1"/>
    </source>
</evidence>
<comment type="pathway">
    <text evidence="1 7">Cell wall biogenesis; peptidoglycan biosynthesis.</text>
</comment>
<organism evidence="9 10">
    <name type="scientific">Croceibacterium soli</name>
    <dbReference type="NCBI Taxonomy" id="1739690"/>
    <lineage>
        <taxon>Bacteria</taxon>
        <taxon>Pseudomonadati</taxon>
        <taxon>Pseudomonadota</taxon>
        <taxon>Alphaproteobacteria</taxon>
        <taxon>Sphingomonadales</taxon>
        <taxon>Erythrobacteraceae</taxon>
        <taxon>Croceibacterium</taxon>
    </lineage>
</organism>
<sequence>MAATILGQPSAAIEQIAVPPSRQQGLDMILIDEDAMPPEPELARASAAEEDVSWSGAAIDLRSPVHHLYGDMRRHLERYRDRWGQLPQVLVSSQGPAIGTGSADPRIPALRHRLGLPRQGGFDAALRSRLSEYQQAHGLRADGKAGPETIASLNKGAAHFERVILVNMERARRLPAPGFAGRYLLVDAGSARLWMYENGQPVGSMKVVVGAPDSETPMMAALMRFSSVNPYWNVPTDLTARLIAPRVLADGPTYLADRGYQVLDGWTEDAGLVDPATVDWRAVAAGDVELRVRQLPGGGNSMGEIKFMMPNEYGIYLHDTPGKALFDKDERWVSNGCVRVEDARRLAKWLYGYMPTGRSADREERVDLEDPVPVYITYFTIAADGDSLSFRNDRYGRDASLLARFRAEDSRMVDPDEQFRRAMTL</sequence>
<comment type="caution">
    <text evidence="9">The sequence shown here is derived from an EMBL/GenBank/DDBJ whole genome shotgun (WGS) entry which is preliminary data.</text>
</comment>
<dbReference type="GO" id="GO:0004180">
    <property type="term" value="F:carboxypeptidase activity"/>
    <property type="evidence" value="ECO:0007669"/>
    <property type="project" value="UniProtKB-ARBA"/>
</dbReference>
<dbReference type="PANTHER" id="PTHR41533:SF2">
    <property type="entry name" value="BLR7131 PROTEIN"/>
    <property type="match status" value="1"/>
</dbReference>
<dbReference type="Gene3D" id="2.40.440.10">
    <property type="entry name" value="L,D-transpeptidase catalytic domain-like"/>
    <property type="match status" value="1"/>
</dbReference>
<reference evidence="9 10" key="1">
    <citation type="submission" date="2019-12" db="EMBL/GenBank/DDBJ databases">
        <title>Genomic-based taxomic classification of the family Erythrobacteraceae.</title>
        <authorList>
            <person name="Xu L."/>
        </authorList>
    </citation>
    <scope>NUCLEOTIDE SEQUENCE [LARGE SCALE GENOMIC DNA]</scope>
    <source>
        <strain evidence="9 10">MCCC 1K02066</strain>
    </source>
</reference>
<keyword evidence="10" id="KW-1185">Reference proteome</keyword>
<evidence type="ECO:0000256" key="1">
    <source>
        <dbReference type="ARBA" id="ARBA00004752"/>
    </source>
</evidence>
<keyword evidence="6 7" id="KW-0961">Cell wall biogenesis/degradation</keyword>
<dbReference type="InterPro" id="IPR052905">
    <property type="entry name" value="LD-transpeptidase_YkuD-like"/>
</dbReference>
<dbReference type="InterPro" id="IPR038063">
    <property type="entry name" value="Transpep_catalytic_dom"/>
</dbReference>
<evidence type="ECO:0000313" key="10">
    <source>
        <dbReference type="Proteomes" id="UP000469159"/>
    </source>
</evidence>
<dbReference type="GO" id="GO:0009252">
    <property type="term" value="P:peptidoglycan biosynthetic process"/>
    <property type="evidence" value="ECO:0007669"/>
    <property type="project" value="UniProtKB-UniPathway"/>
</dbReference>
<dbReference type="CDD" id="cd16913">
    <property type="entry name" value="YkuD_like"/>
    <property type="match status" value="1"/>
</dbReference>
<evidence type="ECO:0000259" key="8">
    <source>
        <dbReference type="PROSITE" id="PS52029"/>
    </source>
</evidence>
<dbReference type="Pfam" id="PF03734">
    <property type="entry name" value="YkuD"/>
    <property type="match status" value="1"/>
</dbReference>
<dbReference type="InterPro" id="IPR005490">
    <property type="entry name" value="LD_TPept_cat_dom"/>
</dbReference>
<accession>A0A6I4UVH2</accession>
<dbReference type="GO" id="GO:0016740">
    <property type="term" value="F:transferase activity"/>
    <property type="evidence" value="ECO:0007669"/>
    <property type="project" value="UniProtKB-KW"/>
</dbReference>
<proteinExistence type="inferred from homology"/>
<dbReference type="OrthoDB" id="9778545at2"/>
<evidence type="ECO:0000256" key="7">
    <source>
        <dbReference type="PROSITE-ProRule" id="PRU01373"/>
    </source>
</evidence>
<dbReference type="SUPFAM" id="SSF141523">
    <property type="entry name" value="L,D-transpeptidase catalytic domain-like"/>
    <property type="match status" value="1"/>
</dbReference>
<evidence type="ECO:0000256" key="5">
    <source>
        <dbReference type="ARBA" id="ARBA00022984"/>
    </source>
</evidence>
<evidence type="ECO:0000256" key="2">
    <source>
        <dbReference type="ARBA" id="ARBA00005992"/>
    </source>
</evidence>
<dbReference type="Gene3D" id="1.10.101.10">
    <property type="entry name" value="PGBD-like superfamily/PGBD"/>
    <property type="match status" value="1"/>
</dbReference>
<gene>
    <name evidence="9" type="ORF">GRI75_13000</name>
</gene>
<dbReference type="PROSITE" id="PS52029">
    <property type="entry name" value="LD_TPASE"/>
    <property type="match status" value="1"/>
</dbReference>
<dbReference type="InterPro" id="IPR036366">
    <property type="entry name" value="PGBDSf"/>
</dbReference>
<dbReference type="SUPFAM" id="SSF47090">
    <property type="entry name" value="PGBD-like"/>
    <property type="match status" value="1"/>
</dbReference>
<evidence type="ECO:0000256" key="4">
    <source>
        <dbReference type="ARBA" id="ARBA00022960"/>
    </source>
</evidence>
<feature type="active site" description="Proton donor/acceptor" evidence="7">
    <location>
        <position position="318"/>
    </location>
</feature>
<dbReference type="InterPro" id="IPR036365">
    <property type="entry name" value="PGBD-like_sf"/>
</dbReference>
<dbReference type="UniPathway" id="UPA00219"/>
<feature type="domain" description="L,D-TPase catalytic" evidence="8">
    <location>
        <begin position="182"/>
        <end position="375"/>
    </location>
</feature>
<dbReference type="RefSeq" id="WP_160747412.1">
    <property type="nucleotide sequence ID" value="NZ_WTYK01000008.1"/>
</dbReference>
<keyword evidence="3" id="KW-0808">Transferase</keyword>
<protein>
    <submittedName>
        <fullName evidence="9">L,D-transpeptidase family protein</fullName>
    </submittedName>
</protein>
<dbReference type="EMBL" id="WTYK01000008">
    <property type="protein sequence ID" value="MXP42556.1"/>
    <property type="molecule type" value="Genomic_DNA"/>
</dbReference>